<dbReference type="RefSeq" id="WP_390424292.1">
    <property type="nucleotide sequence ID" value="NZ_BAABZQ010000001.1"/>
</dbReference>
<sequence length="86" mass="9794">MDPGETKEEDIKNNVIAKVEPIGRDEFVAAGTKGMKARHKFTVWENEYKEESEVLFNGKRLSIYRIYGPKDDGKVELYAGERVGNT</sequence>
<organism evidence="1 2">
    <name type="scientific">Blautia parvula</name>
    <dbReference type="NCBI Taxonomy" id="2877527"/>
    <lineage>
        <taxon>Bacteria</taxon>
        <taxon>Bacillati</taxon>
        <taxon>Bacillota</taxon>
        <taxon>Clostridia</taxon>
        <taxon>Lachnospirales</taxon>
        <taxon>Lachnospiraceae</taxon>
        <taxon>Blautia</taxon>
    </lineage>
</organism>
<evidence type="ECO:0008006" key="3">
    <source>
        <dbReference type="Google" id="ProtNLM"/>
    </source>
</evidence>
<proteinExistence type="predicted"/>
<evidence type="ECO:0000313" key="2">
    <source>
        <dbReference type="Proteomes" id="UP001600941"/>
    </source>
</evidence>
<dbReference type="Proteomes" id="UP001600941">
    <property type="component" value="Unassembled WGS sequence"/>
</dbReference>
<comment type="caution">
    <text evidence="1">The sequence shown here is derived from an EMBL/GenBank/DDBJ whole genome shotgun (WGS) entry which is preliminary data.</text>
</comment>
<protein>
    <recommendedName>
        <fullName evidence="3">Head-tail adaptor protein</fullName>
    </recommendedName>
</protein>
<keyword evidence="2" id="KW-1185">Reference proteome</keyword>
<evidence type="ECO:0000313" key="1">
    <source>
        <dbReference type="EMBL" id="GAA6500434.1"/>
    </source>
</evidence>
<name>A0ABQ0BV83_9FIRM</name>
<dbReference type="NCBIfam" id="TIGR01563">
    <property type="entry name" value="gp16_SPP1"/>
    <property type="match status" value="1"/>
</dbReference>
<dbReference type="EMBL" id="BAABZQ010000001">
    <property type="protein sequence ID" value="GAA6500434.1"/>
    <property type="molecule type" value="Genomic_DNA"/>
</dbReference>
<dbReference type="InterPro" id="IPR038666">
    <property type="entry name" value="SSP1_head-tail_sf"/>
</dbReference>
<gene>
    <name evidence="1" type="ORF">K340107D12_32500</name>
</gene>
<dbReference type="Gene3D" id="2.40.10.270">
    <property type="entry name" value="Bacteriophage SPP1 head-tail adaptor protein"/>
    <property type="match status" value="1"/>
</dbReference>
<accession>A0ABQ0BV83</accession>
<reference evidence="1 2" key="1">
    <citation type="submission" date="2024-04" db="EMBL/GenBank/DDBJ databases">
        <title>Defined microbial consortia suppress multidrug-resistant proinflammatory Enterobacteriaceae via ecological control.</title>
        <authorList>
            <person name="Furuichi M."/>
            <person name="Kawaguchi T."/>
            <person name="Pust M."/>
            <person name="Yasuma K."/>
            <person name="Plichta D."/>
            <person name="Hasegawa N."/>
            <person name="Ohya T."/>
            <person name="Bhattarai S."/>
            <person name="Sasajima S."/>
            <person name="Aoto Y."/>
            <person name="Tuganbaev T."/>
            <person name="Yaginuma M."/>
            <person name="Ueda M."/>
            <person name="Okahashi N."/>
            <person name="Amafuji K."/>
            <person name="Kiridooshi Y."/>
            <person name="Sugita K."/>
            <person name="Strazar M."/>
            <person name="Skelly A."/>
            <person name="Suda W."/>
            <person name="Hattori M."/>
            <person name="Nakamoto N."/>
            <person name="Caballero S."/>
            <person name="Norman J."/>
            <person name="Olle B."/>
            <person name="Tanoue T."/>
            <person name="Arita M."/>
            <person name="Bucci V."/>
            <person name="Atarashi K."/>
            <person name="Xavier R."/>
            <person name="Honda K."/>
        </authorList>
    </citation>
    <scope>NUCLEOTIDE SEQUENCE [LARGE SCALE GENOMIC DNA]</scope>
    <source>
        <strain evidence="2">k34-0107-D12</strain>
    </source>
</reference>
<dbReference type="InterPro" id="IPR008767">
    <property type="entry name" value="Phage_SPP1_head-tail_adaptor"/>
</dbReference>